<proteinExistence type="predicted"/>
<keyword evidence="1" id="KW-0269">Exonuclease</keyword>
<sequence>MLDTWTAIDFETANNDRGSACSVGLVRVSGWRVVERYSTLIRPPRPVDFFSARNTAVHGITAADVAGAPGWEQVHRDIVEFCGQSPLVAHNAAFDVGVLRRACAHSGMAHPEWDYVCTLALARRTWGQLADHRLPTVCAHIGHVLGAHHRADADAEAAAQVVLAAMAHYGTSSLLELSGASGLVLSHLPAGAAVAVPEAVPVEGGDRFSRWQSQARAPLPRAWSGADPDGPLFGQVVCVSGELESMDKTEAWKRVAEAGGHPAKNVTKKTGVLVAGRNDHGGKSAKQRQAEAYAAQGQRIRVVDEARFLALLGLEQG</sequence>
<dbReference type="SUPFAM" id="SSF52113">
    <property type="entry name" value="BRCT domain"/>
    <property type="match status" value="1"/>
</dbReference>
<dbReference type="EMBL" id="BMXL01000004">
    <property type="protein sequence ID" value="GHD19685.1"/>
    <property type="molecule type" value="Genomic_DNA"/>
</dbReference>
<dbReference type="Proteomes" id="UP000654947">
    <property type="component" value="Unassembled WGS sequence"/>
</dbReference>
<name>A0A919CFZ4_9ACTN</name>
<dbReference type="PANTHER" id="PTHR30231:SF42">
    <property type="entry name" value="EXONUCLEASE"/>
    <property type="match status" value="1"/>
</dbReference>
<organism evidence="3 4">
    <name type="scientific">Nocardiopsis kunsanensis</name>
    <dbReference type="NCBI Taxonomy" id="141693"/>
    <lineage>
        <taxon>Bacteria</taxon>
        <taxon>Bacillati</taxon>
        <taxon>Actinomycetota</taxon>
        <taxon>Actinomycetes</taxon>
        <taxon>Streptosporangiales</taxon>
        <taxon>Nocardiopsidaceae</taxon>
        <taxon>Nocardiopsis</taxon>
    </lineage>
</organism>
<dbReference type="AlphaFoldDB" id="A0A919CFZ4"/>
<dbReference type="InterPro" id="IPR036420">
    <property type="entry name" value="BRCT_dom_sf"/>
</dbReference>
<dbReference type="SUPFAM" id="SSF53098">
    <property type="entry name" value="Ribonuclease H-like"/>
    <property type="match status" value="1"/>
</dbReference>
<dbReference type="GO" id="GO:0008408">
    <property type="term" value="F:3'-5' exonuclease activity"/>
    <property type="evidence" value="ECO:0007669"/>
    <property type="project" value="TreeGrafter"/>
</dbReference>
<dbReference type="PROSITE" id="PS50172">
    <property type="entry name" value="BRCT"/>
    <property type="match status" value="1"/>
</dbReference>
<dbReference type="InterPro" id="IPR013520">
    <property type="entry name" value="Ribonucl_H"/>
</dbReference>
<dbReference type="FunFam" id="3.30.420.10:FF:000045">
    <property type="entry name" value="3'-5' exonuclease DinG"/>
    <property type="match status" value="1"/>
</dbReference>
<evidence type="ECO:0000256" key="1">
    <source>
        <dbReference type="ARBA" id="ARBA00022839"/>
    </source>
</evidence>
<dbReference type="Pfam" id="PF00929">
    <property type="entry name" value="RNase_T"/>
    <property type="match status" value="1"/>
</dbReference>
<dbReference type="Gene3D" id="3.30.420.10">
    <property type="entry name" value="Ribonuclease H-like superfamily/Ribonuclease H"/>
    <property type="match status" value="1"/>
</dbReference>
<dbReference type="CDD" id="cd06130">
    <property type="entry name" value="DNA_pol_III_epsilon_like"/>
    <property type="match status" value="1"/>
</dbReference>
<keyword evidence="4" id="KW-1185">Reference proteome</keyword>
<evidence type="ECO:0000313" key="4">
    <source>
        <dbReference type="Proteomes" id="UP000654947"/>
    </source>
</evidence>
<evidence type="ECO:0000313" key="3">
    <source>
        <dbReference type="EMBL" id="GHD19685.1"/>
    </source>
</evidence>
<dbReference type="SMART" id="SM00479">
    <property type="entry name" value="EXOIII"/>
    <property type="match status" value="1"/>
</dbReference>
<protein>
    <submittedName>
        <fullName evidence="3">DNA polymerase III subunit epsilon</fullName>
    </submittedName>
</protein>
<dbReference type="GO" id="GO:0005829">
    <property type="term" value="C:cytosol"/>
    <property type="evidence" value="ECO:0007669"/>
    <property type="project" value="TreeGrafter"/>
</dbReference>
<dbReference type="InterPro" id="IPR001357">
    <property type="entry name" value="BRCT_dom"/>
</dbReference>
<dbReference type="CDD" id="cd17748">
    <property type="entry name" value="BRCT_DNA_ligase_like"/>
    <property type="match status" value="1"/>
</dbReference>
<dbReference type="Gene3D" id="3.40.50.10190">
    <property type="entry name" value="BRCT domain"/>
    <property type="match status" value="1"/>
</dbReference>
<dbReference type="RefSeq" id="WP_193517500.1">
    <property type="nucleotide sequence ID" value="NZ_BMXL01000004.1"/>
</dbReference>
<feature type="domain" description="BRCT" evidence="2">
    <location>
        <begin position="227"/>
        <end position="317"/>
    </location>
</feature>
<evidence type="ECO:0000259" key="2">
    <source>
        <dbReference type="PROSITE" id="PS50172"/>
    </source>
</evidence>
<dbReference type="PANTHER" id="PTHR30231">
    <property type="entry name" value="DNA POLYMERASE III SUBUNIT EPSILON"/>
    <property type="match status" value="1"/>
</dbReference>
<accession>A0A919CFZ4</accession>
<comment type="caution">
    <text evidence="3">The sequence shown here is derived from an EMBL/GenBank/DDBJ whole genome shotgun (WGS) entry which is preliminary data.</text>
</comment>
<keyword evidence="1" id="KW-0378">Hydrolase</keyword>
<reference evidence="3 4" key="1">
    <citation type="journal article" date="2014" name="Int. J. Syst. Evol. Microbiol.">
        <title>Complete genome sequence of Corynebacterium casei LMG S-19264T (=DSM 44701T), isolated from a smear-ripened cheese.</title>
        <authorList>
            <consortium name="US DOE Joint Genome Institute (JGI-PGF)"/>
            <person name="Walter F."/>
            <person name="Albersmeier A."/>
            <person name="Kalinowski J."/>
            <person name="Ruckert C."/>
        </authorList>
    </citation>
    <scope>NUCLEOTIDE SEQUENCE [LARGE SCALE GENOMIC DNA]</scope>
    <source>
        <strain evidence="3 4">KCTC 19473</strain>
    </source>
</reference>
<dbReference type="GO" id="GO:0003676">
    <property type="term" value="F:nucleic acid binding"/>
    <property type="evidence" value="ECO:0007669"/>
    <property type="project" value="InterPro"/>
</dbReference>
<dbReference type="InterPro" id="IPR012337">
    <property type="entry name" value="RNaseH-like_sf"/>
</dbReference>
<dbReference type="InterPro" id="IPR036397">
    <property type="entry name" value="RNaseH_sf"/>
</dbReference>
<keyword evidence="1" id="KW-0540">Nuclease</keyword>
<gene>
    <name evidence="3" type="ORF">GCM10007147_10800</name>
</gene>